<dbReference type="EMBL" id="FNGO01000005">
    <property type="protein sequence ID" value="SDL50877.1"/>
    <property type="molecule type" value="Genomic_DNA"/>
</dbReference>
<dbReference type="RefSeq" id="WP_089758834.1">
    <property type="nucleotide sequence ID" value="NZ_FNGO01000005.1"/>
</dbReference>
<evidence type="ECO:0000259" key="3">
    <source>
        <dbReference type="Pfam" id="PF02371"/>
    </source>
</evidence>
<accession>A0A1G9KN46</accession>
<organism evidence="4 5">
    <name type="scientific">Halarsenatibacter silvermanii</name>
    <dbReference type="NCBI Taxonomy" id="321763"/>
    <lineage>
        <taxon>Bacteria</taxon>
        <taxon>Bacillati</taxon>
        <taxon>Bacillota</taxon>
        <taxon>Clostridia</taxon>
        <taxon>Halanaerobiales</taxon>
        <taxon>Halarsenatibacteraceae</taxon>
        <taxon>Halarsenatibacter</taxon>
    </lineage>
</organism>
<evidence type="ECO:0000256" key="1">
    <source>
        <dbReference type="SAM" id="Coils"/>
    </source>
</evidence>
<dbReference type="InterPro" id="IPR002525">
    <property type="entry name" value="Transp_IS110-like_N"/>
</dbReference>
<evidence type="ECO:0000259" key="2">
    <source>
        <dbReference type="Pfam" id="PF01548"/>
    </source>
</evidence>
<dbReference type="OrthoDB" id="9811278at2"/>
<sequence length="411" mass="47427">MDFQDYLFVGVDTHKEEHTASAVNFFHQELKSITISNNPANFDEFIAELEDASPNGETLVFGLEDTQGLGRNLAQWLVRKGFLVKEVNPAITRRERKHSPDPDKSDDIDAKAIADALISDWEELPQVEEDETFEAIRTLNNQRENLVQRKIQIKNRLHKLIHQNYPEYKKFFSDSFGKTALAFWEKYTHPSELKNYGETRLHKFLKEQAKSIPNDKAKTILSLVDKDKNMREDACARNSIILMLIKELKQLRQHLESINNKLEAAVQKSEYELTTMPGMDYKLAAKFISYIRNIDRFGSGDKLARYAGLAPVERSSGSSKAHTHLKYGCRDLNSAFYMLALQQIGSYRNGKVKSDVAYSYYQKKLAEGKTRKNAIRCLQRRLVDIIYAMMRDRSVYQPPEIPDYQVLKRSG</sequence>
<dbReference type="Pfam" id="PF01548">
    <property type="entry name" value="DEDD_Tnp_IS110"/>
    <property type="match status" value="1"/>
</dbReference>
<dbReference type="GO" id="GO:0006313">
    <property type="term" value="P:DNA transposition"/>
    <property type="evidence" value="ECO:0007669"/>
    <property type="project" value="InterPro"/>
</dbReference>
<dbReference type="AlphaFoldDB" id="A0A1G9KN46"/>
<dbReference type="InterPro" id="IPR047650">
    <property type="entry name" value="Transpos_IS110"/>
</dbReference>
<protein>
    <submittedName>
        <fullName evidence="4">Transposase</fullName>
    </submittedName>
</protein>
<feature type="domain" description="Transposase IS110-like N-terminal" evidence="2">
    <location>
        <begin position="9"/>
        <end position="166"/>
    </location>
</feature>
<evidence type="ECO:0000313" key="5">
    <source>
        <dbReference type="Proteomes" id="UP000199476"/>
    </source>
</evidence>
<dbReference type="PANTHER" id="PTHR33055:SF3">
    <property type="entry name" value="PUTATIVE TRANSPOSASE FOR IS117-RELATED"/>
    <property type="match status" value="1"/>
</dbReference>
<dbReference type="GO" id="GO:0003677">
    <property type="term" value="F:DNA binding"/>
    <property type="evidence" value="ECO:0007669"/>
    <property type="project" value="InterPro"/>
</dbReference>
<feature type="domain" description="Transposase IS116/IS110/IS902 C-terminal" evidence="3">
    <location>
        <begin position="272"/>
        <end position="347"/>
    </location>
</feature>
<dbReference type="GO" id="GO:0004803">
    <property type="term" value="F:transposase activity"/>
    <property type="evidence" value="ECO:0007669"/>
    <property type="project" value="InterPro"/>
</dbReference>
<proteinExistence type="predicted"/>
<dbReference type="PANTHER" id="PTHR33055">
    <property type="entry name" value="TRANSPOSASE FOR INSERTION SEQUENCE ELEMENT IS1111A"/>
    <property type="match status" value="1"/>
</dbReference>
<keyword evidence="1" id="KW-0175">Coiled coil</keyword>
<dbReference type="Pfam" id="PF02371">
    <property type="entry name" value="Transposase_20"/>
    <property type="match status" value="1"/>
</dbReference>
<reference evidence="4 5" key="1">
    <citation type="submission" date="2016-10" db="EMBL/GenBank/DDBJ databases">
        <authorList>
            <person name="de Groot N.N."/>
        </authorList>
    </citation>
    <scope>NUCLEOTIDE SEQUENCE [LARGE SCALE GENOMIC DNA]</scope>
    <source>
        <strain evidence="4 5">SLAS-1</strain>
    </source>
</reference>
<feature type="coiled-coil region" evidence="1">
    <location>
        <begin position="241"/>
        <end position="272"/>
    </location>
</feature>
<dbReference type="STRING" id="321763.SAMN04488692_10559"/>
<keyword evidence="5" id="KW-1185">Reference proteome</keyword>
<evidence type="ECO:0000313" key="4">
    <source>
        <dbReference type="EMBL" id="SDL50877.1"/>
    </source>
</evidence>
<name>A0A1G9KN46_9FIRM</name>
<dbReference type="Proteomes" id="UP000199476">
    <property type="component" value="Unassembled WGS sequence"/>
</dbReference>
<dbReference type="NCBIfam" id="NF033542">
    <property type="entry name" value="transpos_IS110"/>
    <property type="match status" value="1"/>
</dbReference>
<gene>
    <name evidence="4" type="ORF">SAMN04488692_10559</name>
</gene>
<dbReference type="InterPro" id="IPR003346">
    <property type="entry name" value="Transposase_20"/>
</dbReference>